<evidence type="ECO:0000313" key="1">
    <source>
        <dbReference type="EMBL" id="KAH7954113.1"/>
    </source>
</evidence>
<reference evidence="1" key="1">
    <citation type="submission" date="2020-05" db="EMBL/GenBank/DDBJ databases">
        <title>Large-scale comparative analyses of tick genomes elucidate their genetic diversity and vector capacities.</title>
        <authorList>
            <person name="Jia N."/>
            <person name="Wang J."/>
            <person name="Shi W."/>
            <person name="Du L."/>
            <person name="Sun Y."/>
            <person name="Zhan W."/>
            <person name="Jiang J."/>
            <person name="Wang Q."/>
            <person name="Zhang B."/>
            <person name="Ji P."/>
            <person name="Sakyi L.B."/>
            <person name="Cui X."/>
            <person name="Yuan T."/>
            <person name="Jiang B."/>
            <person name="Yang W."/>
            <person name="Lam T.T.-Y."/>
            <person name="Chang Q."/>
            <person name="Ding S."/>
            <person name="Wang X."/>
            <person name="Zhu J."/>
            <person name="Ruan X."/>
            <person name="Zhao L."/>
            <person name="Wei J."/>
            <person name="Que T."/>
            <person name="Du C."/>
            <person name="Cheng J."/>
            <person name="Dai P."/>
            <person name="Han X."/>
            <person name="Huang E."/>
            <person name="Gao Y."/>
            <person name="Liu J."/>
            <person name="Shao H."/>
            <person name="Ye R."/>
            <person name="Li L."/>
            <person name="Wei W."/>
            <person name="Wang X."/>
            <person name="Wang C."/>
            <person name="Yang T."/>
            <person name="Huo Q."/>
            <person name="Li W."/>
            <person name="Guo W."/>
            <person name="Chen H."/>
            <person name="Zhou L."/>
            <person name="Ni X."/>
            <person name="Tian J."/>
            <person name="Zhou Y."/>
            <person name="Sheng Y."/>
            <person name="Liu T."/>
            <person name="Pan Y."/>
            <person name="Xia L."/>
            <person name="Li J."/>
            <person name="Zhao F."/>
            <person name="Cao W."/>
        </authorList>
    </citation>
    <scope>NUCLEOTIDE SEQUENCE</scope>
    <source>
        <strain evidence="1">Dsil-2018</strain>
    </source>
</reference>
<gene>
    <name evidence="1" type="ORF">HPB49_015601</name>
</gene>
<protein>
    <submittedName>
        <fullName evidence="1">Uncharacterized protein</fullName>
    </submittedName>
</protein>
<name>A0ACB8CXW4_DERSI</name>
<sequence>MQAVRAQSYRKSPREPVVEVANKKLCRLSVSICYYFCFVLHATLKMPLLMEFNILFKRTIVDNIQHGCSRLCSIILEHGEQDEVVRFSAMASEDGVLGVLNFIAGRCNESLDAILTEELSMSVEYIINGPGNGNAVTQYQHEGKASRQKLHVGGGDP</sequence>
<comment type="caution">
    <text evidence="1">The sequence shown here is derived from an EMBL/GenBank/DDBJ whole genome shotgun (WGS) entry which is preliminary data.</text>
</comment>
<evidence type="ECO:0000313" key="2">
    <source>
        <dbReference type="Proteomes" id="UP000821865"/>
    </source>
</evidence>
<keyword evidence="2" id="KW-1185">Reference proteome</keyword>
<accession>A0ACB8CXW4</accession>
<dbReference type="Proteomes" id="UP000821865">
    <property type="component" value="Chromosome 4"/>
</dbReference>
<organism evidence="1 2">
    <name type="scientific">Dermacentor silvarum</name>
    <name type="common">Tick</name>
    <dbReference type="NCBI Taxonomy" id="543639"/>
    <lineage>
        <taxon>Eukaryota</taxon>
        <taxon>Metazoa</taxon>
        <taxon>Ecdysozoa</taxon>
        <taxon>Arthropoda</taxon>
        <taxon>Chelicerata</taxon>
        <taxon>Arachnida</taxon>
        <taxon>Acari</taxon>
        <taxon>Parasitiformes</taxon>
        <taxon>Ixodida</taxon>
        <taxon>Ixodoidea</taxon>
        <taxon>Ixodidae</taxon>
        <taxon>Rhipicephalinae</taxon>
        <taxon>Dermacentor</taxon>
    </lineage>
</organism>
<dbReference type="EMBL" id="CM023473">
    <property type="protein sequence ID" value="KAH7954113.1"/>
    <property type="molecule type" value="Genomic_DNA"/>
</dbReference>
<proteinExistence type="predicted"/>